<evidence type="ECO:0000313" key="8">
    <source>
        <dbReference type="Proteomes" id="UP000613177"/>
    </source>
</evidence>
<keyword evidence="3 6" id="KW-0812">Transmembrane</keyword>
<evidence type="ECO:0000256" key="4">
    <source>
        <dbReference type="ARBA" id="ARBA00022989"/>
    </source>
</evidence>
<name>A0A8H7SPL5_9FUNG</name>
<keyword evidence="4 6" id="KW-1133">Transmembrane helix</keyword>
<dbReference type="GO" id="GO:0005783">
    <property type="term" value="C:endoplasmic reticulum"/>
    <property type="evidence" value="ECO:0007669"/>
    <property type="project" value="TreeGrafter"/>
</dbReference>
<dbReference type="InterPro" id="IPR051645">
    <property type="entry name" value="PER33/POM33_regulator"/>
</dbReference>
<accession>A0A8H7SPL5</accession>
<keyword evidence="8" id="KW-1185">Reference proteome</keyword>
<evidence type="ECO:0000256" key="6">
    <source>
        <dbReference type="SAM" id="Phobius"/>
    </source>
</evidence>
<gene>
    <name evidence="7" type="ORF">INT48_003741</name>
</gene>
<protein>
    <submittedName>
        <fullName evidence="7">Uncharacterized protein</fullName>
    </submittedName>
</protein>
<comment type="caution">
    <text evidence="7">The sequence shown here is derived from an EMBL/GenBank/DDBJ whole genome shotgun (WGS) entry which is preliminary data.</text>
</comment>
<dbReference type="Proteomes" id="UP000613177">
    <property type="component" value="Unassembled WGS sequence"/>
</dbReference>
<dbReference type="InterPro" id="IPR005344">
    <property type="entry name" value="TMEM33/Pom33"/>
</dbReference>
<organism evidence="7 8">
    <name type="scientific">Thamnidium elegans</name>
    <dbReference type="NCBI Taxonomy" id="101142"/>
    <lineage>
        <taxon>Eukaryota</taxon>
        <taxon>Fungi</taxon>
        <taxon>Fungi incertae sedis</taxon>
        <taxon>Mucoromycota</taxon>
        <taxon>Mucoromycotina</taxon>
        <taxon>Mucoromycetes</taxon>
        <taxon>Mucorales</taxon>
        <taxon>Mucorineae</taxon>
        <taxon>Mucoraceae</taxon>
        <taxon>Thamnidium</taxon>
    </lineage>
</organism>
<proteinExistence type="inferred from homology"/>
<dbReference type="AlphaFoldDB" id="A0A8H7SPL5"/>
<comment type="subcellular location">
    <subcellularLocation>
        <location evidence="1">Membrane</location>
        <topology evidence="1">Multi-pass membrane protein</topology>
    </subcellularLocation>
</comment>
<dbReference type="EMBL" id="JAEPRE010000134">
    <property type="protein sequence ID" value="KAG2231823.1"/>
    <property type="molecule type" value="Genomic_DNA"/>
</dbReference>
<evidence type="ECO:0000256" key="1">
    <source>
        <dbReference type="ARBA" id="ARBA00004141"/>
    </source>
</evidence>
<keyword evidence="5 6" id="KW-0472">Membrane</keyword>
<dbReference type="GO" id="GO:0071786">
    <property type="term" value="P:endoplasmic reticulum tubular network organization"/>
    <property type="evidence" value="ECO:0007669"/>
    <property type="project" value="TreeGrafter"/>
</dbReference>
<feature type="transmembrane region" description="Helical" evidence="6">
    <location>
        <begin position="93"/>
        <end position="114"/>
    </location>
</feature>
<evidence type="ECO:0000256" key="2">
    <source>
        <dbReference type="ARBA" id="ARBA00007322"/>
    </source>
</evidence>
<dbReference type="GO" id="GO:0061024">
    <property type="term" value="P:membrane organization"/>
    <property type="evidence" value="ECO:0007669"/>
    <property type="project" value="TreeGrafter"/>
</dbReference>
<evidence type="ECO:0000256" key="3">
    <source>
        <dbReference type="ARBA" id="ARBA00022692"/>
    </source>
</evidence>
<feature type="transmembrane region" description="Helical" evidence="6">
    <location>
        <begin position="181"/>
        <end position="202"/>
    </location>
</feature>
<feature type="transmembrane region" description="Helical" evidence="6">
    <location>
        <begin position="23"/>
        <end position="46"/>
    </location>
</feature>
<reference evidence="7" key="1">
    <citation type="submission" date="2021-01" db="EMBL/GenBank/DDBJ databases">
        <title>Metabolic potential, ecology and presence of endohyphal bacteria is reflected in genomic diversity of Mucoromycotina.</title>
        <authorList>
            <person name="Muszewska A."/>
            <person name="Okrasinska A."/>
            <person name="Steczkiewicz K."/>
            <person name="Drgas O."/>
            <person name="Orlowska M."/>
            <person name="Perlinska-Lenart U."/>
            <person name="Aleksandrzak-Piekarczyk T."/>
            <person name="Szatraj K."/>
            <person name="Zielenkiewicz U."/>
            <person name="Pilsyk S."/>
            <person name="Malc E."/>
            <person name="Mieczkowski P."/>
            <person name="Kruszewska J.S."/>
            <person name="Biernat P."/>
            <person name="Pawlowska J."/>
        </authorList>
    </citation>
    <scope>NUCLEOTIDE SEQUENCE</scope>
    <source>
        <strain evidence="7">WA0000018081</strain>
    </source>
</reference>
<dbReference type="GO" id="GO:0016020">
    <property type="term" value="C:membrane"/>
    <property type="evidence" value="ECO:0007669"/>
    <property type="project" value="UniProtKB-SubCell"/>
</dbReference>
<comment type="similarity">
    <text evidence="2">Belongs to the PER33/POM33 family.</text>
</comment>
<dbReference type="Pfam" id="PF03661">
    <property type="entry name" value="TMEM33_Pom33"/>
    <property type="match status" value="1"/>
</dbReference>
<sequence length="269" mass="30360">MAPPTANTPLSTRVMSLVQTLQFAWFVGHVLTLLGTLSYALTVALFRSNTLFYKTAYFGALLSYGVVIYKSHGKPQPNAEYARKLVMDENAQYLLLAFFWFFSSPITVTLIPFFTFSAFHALGYVRTNIIPNVFPRTAPAAGTSGDAPISWQSKTQQQIKTWTDKYYGVAMRFVAQSEVTIIAVRLMFGLLRLNLVPIVLFAQFLRFRYHLSTYTRQTFTELRVKLDQMLLPPTADARIPLVIAKVYNMAKGMIIKFGNSIVQQQAPAQ</sequence>
<evidence type="ECO:0000256" key="5">
    <source>
        <dbReference type="ARBA" id="ARBA00023136"/>
    </source>
</evidence>
<dbReference type="PANTHER" id="PTHR12703">
    <property type="entry name" value="TRANSMEMBRANE PROTEIN 33"/>
    <property type="match status" value="1"/>
</dbReference>
<dbReference type="PANTHER" id="PTHR12703:SF4">
    <property type="entry name" value="TRANSMEMBRANE PROTEIN 33"/>
    <property type="match status" value="1"/>
</dbReference>
<dbReference type="OrthoDB" id="5581259at2759"/>
<evidence type="ECO:0000313" key="7">
    <source>
        <dbReference type="EMBL" id="KAG2231823.1"/>
    </source>
</evidence>